<gene>
    <name evidence="3" type="ORF">JAAARDRAFT_146954</name>
</gene>
<proteinExistence type="predicted"/>
<feature type="domain" description="DRBM" evidence="2">
    <location>
        <begin position="1"/>
        <end position="67"/>
    </location>
</feature>
<dbReference type="SUPFAM" id="SSF54768">
    <property type="entry name" value="dsRNA-binding domain-like"/>
    <property type="match status" value="1"/>
</dbReference>
<sequence>MELNNWLQARGETHYLTWEEHWVGPLHKPTWTYVAYYKGVQYGVGTAGNKDVAKEVAAGQVLSALLVPTDGYR</sequence>
<protein>
    <recommendedName>
        <fullName evidence="2">DRBM domain-containing protein</fullName>
    </recommendedName>
</protein>
<dbReference type="AlphaFoldDB" id="A0A067QA46"/>
<evidence type="ECO:0000256" key="1">
    <source>
        <dbReference type="PROSITE-ProRule" id="PRU00266"/>
    </source>
</evidence>
<dbReference type="InParanoid" id="A0A067QA46"/>
<organism evidence="3 4">
    <name type="scientific">Jaapia argillacea MUCL 33604</name>
    <dbReference type="NCBI Taxonomy" id="933084"/>
    <lineage>
        <taxon>Eukaryota</taxon>
        <taxon>Fungi</taxon>
        <taxon>Dikarya</taxon>
        <taxon>Basidiomycota</taxon>
        <taxon>Agaricomycotina</taxon>
        <taxon>Agaricomycetes</taxon>
        <taxon>Agaricomycetidae</taxon>
        <taxon>Jaapiales</taxon>
        <taxon>Jaapiaceae</taxon>
        <taxon>Jaapia</taxon>
    </lineage>
</organism>
<dbReference type="PROSITE" id="PS50137">
    <property type="entry name" value="DS_RBD"/>
    <property type="match status" value="1"/>
</dbReference>
<evidence type="ECO:0000259" key="2">
    <source>
        <dbReference type="PROSITE" id="PS50137"/>
    </source>
</evidence>
<dbReference type="GO" id="GO:0003723">
    <property type="term" value="F:RNA binding"/>
    <property type="evidence" value="ECO:0007669"/>
    <property type="project" value="UniProtKB-UniRule"/>
</dbReference>
<dbReference type="HOGENOM" id="CLU_172700_2_0_1"/>
<dbReference type="Proteomes" id="UP000027265">
    <property type="component" value="Unassembled WGS sequence"/>
</dbReference>
<evidence type="ECO:0000313" key="4">
    <source>
        <dbReference type="Proteomes" id="UP000027265"/>
    </source>
</evidence>
<evidence type="ECO:0000313" key="3">
    <source>
        <dbReference type="EMBL" id="KDQ63040.1"/>
    </source>
</evidence>
<accession>A0A067QA46</accession>
<name>A0A067QA46_9AGAM</name>
<dbReference type="EMBL" id="KL197710">
    <property type="protein sequence ID" value="KDQ63040.1"/>
    <property type="molecule type" value="Genomic_DNA"/>
</dbReference>
<dbReference type="Gene3D" id="3.30.160.20">
    <property type="match status" value="1"/>
</dbReference>
<dbReference type="InterPro" id="IPR014720">
    <property type="entry name" value="dsRBD_dom"/>
</dbReference>
<reference evidence="4" key="1">
    <citation type="journal article" date="2014" name="Proc. Natl. Acad. Sci. U.S.A.">
        <title>Extensive sampling of basidiomycete genomes demonstrates inadequacy of the white-rot/brown-rot paradigm for wood decay fungi.</title>
        <authorList>
            <person name="Riley R."/>
            <person name="Salamov A.A."/>
            <person name="Brown D.W."/>
            <person name="Nagy L.G."/>
            <person name="Floudas D."/>
            <person name="Held B.W."/>
            <person name="Levasseur A."/>
            <person name="Lombard V."/>
            <person name="Morin E."/>
            <person name="Otillar R."/>
            <person name="Lindquist E.A."/>
            <person name="Sun H."/>
            <person name="LaButti K.M."/>
            <person name="Schmutz J."/>
            <person name="Jabbour D."/>
            <person name="Luo H."/>
            <person name="Baker S.E."/>
            <person name="Pisabarro A.G."/>
            <person name="Walton J.D."/>
            <person name="Blanchette R.A."/>
            <person name="Henrissat B."/>
            <person name="Martin F."/>
            <person name="Cullen D."/>
            <person name="Hibbett D.S."/>
            <person name="Grigoriev I.V."/>
        </authorList>
    </citation>
    <scope>NUCLEOTIDE SEQUENCE [LARGE SCALE GENOMIC DNA]</scope>
    <source>
        <strain evidence="4">MUCL 33604</strain>
    </source>
</reference>
<dbReference type="CDD" id="cd00048">
    <property type="entry name" value="DSRM_SF"/>
    <property type="match status" value="1"/>
</dbReference>
<dbReference type="OrthoDB" id="112668at2759"/>
<keyword evidence="4" id="KW-1185">Reference proteome</keyword>
<keyword evidence="1" id="KW-0694">RNA-binding</keyword>
<dbReference type="Pfam" id="PF00035">
    <property type="entry name" value="dsrm"/>
    <property type="match status" value="1"/>
</dbReference>